<dbReference type="EMBL" id="UINC01051040">
    <property type="protein sequence ID" value="SVB64720.1"/>
    <property type="molecule type" value="Genomic_DNA"/>
</dbReference>
<dbReference type="AlphaFoldDB" id="A0A382FNW2"/>
<organism evidence="2">
    <name type="scientific">marine metagenome</name>
    <dbReference type="NCBI Taxonomy" id="408172"/>
    <lineage>
        <taxon>unclassified sequences</taxon>
        <taxon>metagenomes</taxon>
        <taxon>ecological metagenomes</taxon>
    </lineage>
</organism>
<evidence type="ECO:0000256" key="1">
    <source>
        <dbReference type="SAM" id="MobiDB-lite"/>
    </source>
</evidence>
<feature type="region of interest" description="Disordered" evidence="1">
    <location>
        <begin position="1"/>
        <end position="28"/>
    </location>
</feature>
<evidence type="ECO:0000313" key="2">
    <source>
        <dbReference type="EMBL" id="SVB64720.1"/>
    </source>
</evidence>
<reference evidence="2" key="1">
    <citation type="submission" date="2018-05" db="EMBL/GenBank/DDBJ databases">
        <authorList>
            <person name="Lanie J.A."/>
            <person name="Ng W.-L."/>
            <person name="Kazmierczak K.M."/>
            <person name="Andrzejewski T.M."/>
            <person name="Davidsen T.M."/>
            <person name="Wayne K.J."/>
            <person name="Tettelin H."/>
            <person name="Glass J.I."/>
            <person name="Rusch D."/>
            <person name="Podicherti R."/>
            <person name="Tsui H.-C.T."/>
            <person name="Winkler M.E."/>
        </authorList>
    </citation>
    <scope>NUCLEOTIDE SEQUENCE</scope>
</reference>
<protein>
    <submittedName>
        <fullName evidence="2">Uncharacterized protein</fullName>
    </submittedName>
</protein>
<feature type="non-terminal residue" evidence="2">
    <location>
        <position position="1"/>
    </location>
</feature>
<sequence>AKNNPRPPGRAARRSLSKNGTKRVYPGN</sequence>
<feature type="non-terminal residue" evidence="2">
    <location>
        <position position="28"/>
    </location>
</feature>
<gene>
    <name evidence="2" type="ORF">METZ01_LOCUS217574</name>
</gene>
<accession>A0A382FNW2</accession>
<proteinExistence type="predicted"/>
<name>A0A382FNW2_9ZZZZ</name>